<reference evidence="3 4" key="1">
    <citation type="journal article" date="2011" name="J. Bacteriol.">
        <title>Complete genome sequence of the industrial strain Ketogulonicigenium vulgare WSH-001.</title>
        <authorList>
            <person name="Liu L."/>
            <person name="Li Y."/>
            <person name="Zhang J."/>
            <person name="Zhou Z."/>
            <person name="Liu J."/>
            <person name="Li X."/>
            <person name="Zhou J."/>
            <person name="Du G."/>
            <person name="Wang L."/>
            <person name="Chen J."/>
        </authorList>
    </citation>
    <scope>NUCLEOTIDE SEQUENCE [LARGE SCALE GENOMIC DNA]</scope>
    <source>
        <strain evidence="3 4">WSH-001</strain>
    </source>
</reference>
<dbReference type="RefSeq" id="WP_013385246.1">
    <property type="nucleotide sequence ID" value="NC_017384.1"/>
</dbReference>
<protein>
    <submittedName>
        <fullName evidence="3">Beta-lactamase</fullName>
        <ecNumber evidence="3">3.5.1.46</ecNumber>
    </submittedName>
</protein>
<dbReference type="KEGG" id="kvl:KVU_2031"/>
<dbReference type="InterPro" id="IPR001466">
    <property type="entry name" value="Beta-lactam-related"/>
</dbReference>
<keyword evidence="1" id="KW-0732">Signal</keyword>
<organism evidence="3 4">
    <name type="scientific">Ketogulonicigenium vulgare (strain WSH-001)</name>
    <dbReference type="NCBI Taxonomy" id="759362"/>
    <lineage>
        <taxon>Bacteria</taxon>
        <taxon>Pseudomonadati</taxon>
        <taxon>Pseudomonadota</taxon>
        <taxon>Alphaproteobacteria</taxon>
        <taxon>Rhodobacterales</taxon>
        <taxon>Roseobacteraceae</taxon>
        <taxon>Ketogulonicigenium</taxon>
    </lineage>
</organism>
<evidence type="ECO:0000313" key="3">
    <source>
        <dbReference type="EMBL" id="AEM41870.1"/>
    </source>
</evidence>
<sequence length="335" mass="35607">MPSRRHFIAAGLALPMLMRPAFAQSAPLSALLDEAAGLAPLRAITIAQNGETIVAQGYNSQSAEAATNIKSASKPIIGALVGIAVARGLLEGADQPIAPLLAGDLPANPDPRLNDVTIGHLLTMRAGLGRTSGANYGNWVSSGNWVRNALARPFDDEPGGRMLYSTGSTHLLSAILTRVSGQSTLSLAREWLGVLPDFDITGWERDPQGIYLGGNEMAMTPASLLAFGELYRNGGRAPDGTQLIPAEWVRASWQSYTRSVYSGDGYGYGWFLRELGGEQIAYAWGYGGQMLYIVPELALSVVMVSDADPRPTTIADRDNLHDLSARMIAAVRAAA</sequence>
<dbReference type="Pfam" id="PF00144">
    <property type="entry name" value="Beta-lactamase"/>
    <property type="match status" value="1"/>
</dbReference>
<dbReference type="EMBL" id="CP002018">
    <property type="protein sequence ID" value="AEM41870.1"/>
    <property type="molecule type" value="Genomic_DNA"/>
</dbReference>
<dbReference type="InterPro" id="IPR050789">
    <property type="entry name" value="Diverse_Enzym_Activities"/>
</dbReference>
<dbReference type="OrthoDB" id="9814204at2"/>
<dbReference type="InterPro" id="IPR012338">
    <property type="entry name" value="Beta-lactam/transpept-like"/>
</dbReference>
<dbReference type="Proteomes" id="UP000000692">
    <property type="component" value="Chromosome"/>
</dbReference>
<dbReference type="PATRIC" id="fig|759362.5.peg.2105"/>
<dbReference type="AlphaFoldDB" id="F9Y4Y6"/>
<dbReference type="PANTHER" id="PTHR43283:SF7">
    <property type="entry name" value="BETA-LACTAMASE-RELATED DOMAIN-CONTAINING PROTEIN"/>
    <property type="match status" value="1"/>
</dbReference>
<dbReference type="MEROPS" id="S12.A23"/>
<feature type="signal peptide" evidence="1">
    <location>
        <begin position="1"/>
        <end position="23"/>
    </location>
</feature>
<dbReference type="HOGENOM" id="CLU_030169_1_4_5"/>
<dbReference type="GO" id="GO:0019875">
    <property type="term" value="F:6-aminohexanoate-dimer hydrolase activity"/>
    <property type="evidence" value="ECO:0007669"/>
    <property type="project" value="UniProtKB-EC"/>
</dbReference>
<feature type="domain" description="Beta-lactamase-related" evidence="2">
    <location>
        <begin position="43"/>
        <end position="319"/>
    </location>
</feature>
<dbReference type="Gene3D" id="3.40.710.10">
    <property type="entry name" value="DD-peptidase/beta-lactamase superfamily"/>
    <property type="match status" value="1"/>
</dbReference>
<keyword evidence="4" id="KW-1185">Reference proteome</keyword>
<dbReference type="SUPFAM" id="SSF56601">
    <property type="entry name" value="beta-lactamase/transpeptidase-like"/>
    <property type="match status" value="1"/>
</dbReference>
<evidence type="ECO:0000256" key="1">
    <source>
        <dbReference type="SAM" id="SignalP"/>
    </source>
</evidence>
<name>F9Y4Y6_KETVW</name>
<evidence type="ECO:0000259" key="2">
    <source>
        <dbReference type="Pfam" id="PF00144"/>
    </source>
</evidence>
<dbReference type="eggNOG" id="COG1680">
    <property type="taxonomic scope" value="Bacteria"/>
</dbReference>
<dbReference type="EC" id="3.5.1.46" evidence="3"/>
<accession>F9Y4Y6</accession>
<keyword evidence="3" id="KW-0378">Hydrolase</keyword>
<proteinExistence type="predicted"/>
<evidence type="ECO:0000313" key="4">
    <source>
        <dbReference type="Proteomes" id="UP000000692"/>
    </source>
</evidence>
<feature type="chain" id="PRO_5003391306" evidence="1">
    <location>
        <begin position="24"/>
        <end position="335"/>
    </location>
</feature>
<gene>
    <name evidence="3" type="ordered locus">KVU_2031</name>
</gene>
<dbReference type="PANTHER" id="PTHR43283">
    <property type="entry name" value="BETA-LACTAMASE-RELATED"/>
    <property type="match status" value="1"/>
</dbReference>